<feature type="transmembrane region" description="Helical" evidence="1">
    <location>
        <begin position="155"/>
        <end position="175"/>
    </location>
</feature>
<dbReference type="EMBL" id="JAGIYQ010000002">
    <property type="protein sequence ID" value="MBP0724525.1"/>
    <property type="molecule type" value="Genomic_DNA"/>
</dbReference>
<dbReference type="AlphaFoldDB" id="A0A940NHR2"/>
<evidence type="ECO:0000256" key="1">
    <source>
        <dbReference type="SAM" id="Phobius"/>
    </source>
</evidence>
<evidence type="ECO:0000313" key="3">
    <source>
        <dbReference type="Proteomes" id="UP000682134"/>
    </source>
</evidence>
<keyword evidence="3" id="KW-1185">Reference proteome</keyword>
<proteinExistence type="predicted"/>
<dbReference type="Proteomes" id="UP000682134">
    <property type="component" value="Unassembled WGS sequence"/>
</dbReference>
<dbReference type="InterPro" id="IPR021683">
    <property type="entry name" value="DUF3267"/>
</dbReference>
<evidence type="ECO:0000313" key="2">
    <source>
        <dbReference type="EMBL" id="MBP0724525.1"/>
    </source>
</evidence>
<feature type="transmembrane region" description="Helical" evidence="1">
    <location>
        <begin position="29"/>
        <end position="52"/>
    </location>
</feature>
<dbReference type="Pfam" id="PF11667">
    <property type="entry name" value="DUF3267"/>
    <property type="match status" value="1"/>
</dbReference>
<sequence>MPEYSESMHLELIKNGWVPMKEPKTVLSAILLSIPFMIINGLISILVINIFSNLSLKEFGFTSNTISINLNLVDILLVVLLLIVHELLHLIFIPNFIKSEKTILGLTWFGGFVVTEEKIEKSRFIWITIAPFIIISVILPLVLSYCGLLTTTLKFLILLNSMASCVDMLNLLLIIKQVPQDGTLKSNGQKTYWNYKQSDFNF</sequence>
<keyword evidence="1" id="KW-0472">Membrane</keyword>
<keyword evidence="1" id="KW-1133">Transmembrane helix</keyword>
<feature type="transmembrane region" description="Helical" evidence="1">
    <location>
        <begin position="124"/>
        <end position="143"/>
    </location>
</feature>
<comment type="caution">
    <text evidence="2">The sequence shown here is derived from an EMBL/GenBank/DDBJ whole genome shotgun (WGS) entry which is preliminary data.</text>
</comment>
<name>A0A940NHR2_9BACI</name>
<reference evidence="2" key="1">
    <citation type="submission" date="2021-04" db="EMBL/GenBank/DDBJ databases">
        <title>Genome seq and assembly of Bacillus sp.</title>
        <authorList>
            <person name="Chhetri G."/>
        </authorList>
    </citation>
    <scope>NUCLEOTIDE SEQUENCE</scope>
    <source>
        <strain evidence="2">RG28</strain>
    </source>
</reference>
<protein>
    <submittedName>
        <fullName evidence="2">DUF3267 domain-containing protein</fullName>
    </submittedName>
</protein>
<accession>A0A940NHR2</accession>
<organism evidence="2 3">
    <name type="scientific">Gottfriedia endophytica</name>
    <dbReference type="NCBI Taxonomy" id="2820819"/>
    <lineage>
        <taxon>Bacteria</taxon>
        <taxon>Bacillati</taxon>
        <taxon>Bacillota</taxon>
        <taxon>Bacilli</taxon>
        <taxon>Bacillales</taxon>
        <taxon>Bacillaceae</taxon>
        <taxon>Gottfriedia</taxon>
    </lineage>
</organism>
<feature type="transmembrane region" description="Helical" evidence="1">
    <location>
        <begin position="72"/>
        <end position="93"/>
    </location>
</feature>
<keyword evidence="1" id="KW-0812">Transmembrane</keyword>
<gene>
    <name evidence="2" type="ORF">J5Y03_04905</name>
</gene>